<dbReference type="KEGG" id="dori:FH5T_16540"/>
<keyword evidence="3" id="KW-1185">Reference proteome</keyword>
<protein>
    <submittedName>
        <fullName evidence="2">Uncharacterized protein</fullName>
    </submittedName>
</protein>
<sequence length="188" mass="22885">MGLEDFYNLIRRQEEMEKLYAERYEGFSRELPAALTSVVFDYWPEMAENPVKYKPLLFNIGEKYIREIWEEYNNCYSLNRRSGPMADLHPVDTIDKLKLKYEKRCQELKRTYPDAGDEFWDEIIKEDYEREKKDIVFKLAVHEKMKAVFNAHYIDDVMEFESHILRYFERGMYLMCALRYVDEVYSLK</sequence>
<dbReference type="RefSeq" id="WP_074781029.1">
    <property type="nucleotide sequence ID" value="NZ_FOHT01000035.1"/>
</dbReference>
<dbReference type="OrthoDB" id="1122788at2"/>
<evidence type="ECO:0000313" key="4">
    <source>
        <dbReference type="Proteomes" id="UP000181981"/>
    </source>
</evidence>
<name>X5DGR7_9BACT</name>
<dbReference type="HOGENOM" id="CLU_1439009_0_0_10"/>
<evidence type="ECO:0000313" key="2">
    <source>
        <dbReference type="EMBL" id="SEU01062.1"/>
    </source>
</evidence>
<dbReference type="EMBL" id="CP007451">
    <property type="protein sequence ID" value="AHW62173.1"/>
    <property type="molecule type" value="Genomic_DNA"/>
</dbReference>
<proteinExistence type="predicted"/>
<evidence type="ECO:0000313" key="3">
    <source>
        <dbReference type="Proteomes" id="UP000023772"/>
    </source>
</evidence>
<dbReference type="AlphaFoldDB" id="X5DGR7"/>
<dbReference type="Proteomes" id="UP000181981">
    <property type="component" value="Unassembled WGS sequence"/>
</dbReference>
<reference evidence="2 4" key="2">
    <citation type="submission" date="2016-10" db="EMBL/GenBank/DDBJ databases">
        <authorList>
            <person name="de Groot N.N."/>
        </authorList>
    </citation>
    <scope>NUCLEOTIDE SEQUENCE [LARGE SCALE GENOMIC DNA]</scope>
    <source>
        <strain evidence="2 4">DSM 25947</strain>
    </source>
</reference>
<evidence type="ECO:0000313" key="1">
    <source>
        <dbReference type="EMBL" id="AHW62173.1"/>
    </source>
</evidence>
<accession>X5DGR7</accession>
<gene>
    <name evidence="1" type="ORF">FH5T_16540</name>
    <name evidence="2" type="ORF">SAMN05444285_1354</name>
</gene>
<organism evidence="2 4">
    <name type="scientific">Draconibacterium orientale</name>
    <dbReference type="NCBI Taxonomy" id="1168034"/>
    <lineage>
        <taxon>Bacteria</taxon>
        <taxon>Pseudomonadati</taxon>
        <taxon>Bacteroidota</taxon>
        <taxon>Bacteroidia</taxon>
        <taxon>Marinilabiliales</taxon>
        <taxon>Prolixibacteraceae</taxon>
        <taxon>Draconibacterium</taxon>
    </lineage>
</organism>
<reference evidence="1 3" key="1">
    <citation type="submission" date="2014-03" db="EMBL/GenBank/DDBJ databases">
        <title>Complete genome sequence of a deeply braunched marine Bacteroidia bacterium Draconibacterium orientale type strain FH5T.</title>
        <authorList>
            <person name="Li X."/>
            <person name="Wang X."/>
            <person name="Xie Z."/>
            <person name="Du Z."/>
            <person name="Chen G."/>
        </authorList>
    </citation>
    <scope>NUCLEOTIDE SEQUENCE [LARGE SCALE GENOMIC DNA]</scope>
    <source>
        <strain evidence="1 3">FH5</strain>
    </source>
</reference>
<dbReference type="EMBL" id="FOHT01000035">
    <property type="protein sequence ID" value="SEU01062.1"/>
    <property type="molecule type" value="Genomic_DNA"/>
</dbReference>
<dbReference type="Proteomes" id="UP000023772">
    <property type="component" value="Chromosome"/>
</dbReference>